<proteinExistence type="predicted"/>
<dbReference type="InterPro" id="IPR036736">
    <property type="entry name" value="ACP-like_sf"/>
</dbReference>
<dbReference type="Gene3D" id="1.10.1200.10">
    <property type="entry name" value="ACP-like"/>
    <property type="match status" value="1"/>
</dbReference>
<dbReference type="EMBL" id="FQVU01000002">
    <property type="protein sequence ID" value="SHG23733.1"/>
    <property type="molecule type" value="Genomic_DNA"/>
</dbReference>
<dbReference type="Proteomes" id="UP000186132">
    <property type="component" value="Unassembled WGS sequence"/>
</dbReference>
<protein>
    <submittedName>
        <fullName evidence="2">Polyketide biosynthesis acyl carrier protein</fullName>
    </submittedName>
</protein>
<evidence type="ECO:0000259" key="1">
    <source>
        <dbReference type="PROSITE" id="PS50075"/>
    </source>
</evidence>
<feature type="domain" description="Carrier" evidence="1">
    <location>
        <begin position="8"/>
        <end position="86"/>
    </location>
</feature>
<sequence>MTAGTTTPDRARVFEVVREVTAKVLPDVDTSGMTIDGTLSDLGANSIDRADIATMAMMELGVKVPAREFAGVKDIGTLVDVLLAQLP</sequence>
<dbReference type="PROSITE" id="PS50075">
    <property type="entry name" value="CARRIER"/>
    <property type="match status" value="1"/>
</dbReference>
<evidence type="ECO:0000313" key="3">
    <source>
        <dbReference type="Proteomes" id="UP000186132"/>
    </source>
</evidence>
<dbReference type="AlphaFoldDB" id="A0A1M5I7F7"/>
<name>A0A1M5I7F7_9ACTN</name>
<dbReference type="OrthoDB" id="487863at2"/>
<reference evidence="2 3" key="1">
    <citation type="submission" date="2016-11" db="EMBL/GenBank/DDBJ databases">
        <authorList>
            <person name="Jaros S."/>
            <person name="Januszkiewicz K."/>
            <person name="Wedrychowicz H."/>
        </authorList>
    </citation>
    <scope>NUCLEOTIDE SEQUENCE [LARGE SCALE GENOMIC DNA]</scope>
    <source>
        <strain evidence="2 3">DSM 45627</strain>
    </source>
</reference>
<gene>
    <name evidence="2" type="ORF">SAMN05443575_1768</name>
</gene>
<dbReference type="SUPFAM" id="SSF47336">
    <property type="entry name" value="ACP-like"/>
    <property type="match status" value="1"/>
</dbReference>
<organism evidence="2 3">
    <name type="scientific">Jatrophihabitans endophyticus</name>
    <dbReference type="NCBI Taxonomy" id="1206085"/>
    <lineage>
        <taxon>Bacteria</taxon>
        <taxon>Bacillati</taxon>
        <taxon>Actinomycetota</taxon>
        <taxon>Actinomycetes</taxon>
        <taxon>Jatrophihabitantales</taxon>
        <taxon>Jatrophihabitantaceae</taxon>
        <taxon>Jatrophihabitans</taxon>
    </lineage>
</organism>
<dbReference type="Pfam" id="PF00550">
    <property type="entry name" value="PP-binding"/>
    <property type="match status" value="1"/>
</dbReference>
<accession>A0A1M5I7F7</accession>
<dbReference type="InterPro" id="IPR009081">
    <property type="entry name" value="PP-bd_ACP"/>
</dbReference>
<keyword evidence="3" id="KW-1185">Reference proteome</keyword>
<dbReference type="STRING" id="1206085.SAMN05443575_1768"/>
<evidence type="ECO:0000313" key="2">
    <source>
        <dbReference type="EMBL" id="SHG23733.1"/>
    </source>
</evidence>